<protein>
    <submittedName>
        <fullName evidence="2">Unnamed protein product</fullName>
    </submittedName>
</protein>
<keyword evidence="3" id="KW-1185">Reference proteome</keyword>
<feature type="compositionally biased region" description="Low complexity" evidence="1">
    <location>
        <begin position="386"/>
        <end position="397"/>
    </location>
</feature>
<evidence type="ECO:0000313" key="2">
    <source>
        <dbReference type="EMBL" id="GMF40547.1"/>
    </source>
</evidence>
<feature type="region of interest" description="Disordered" evidence="1">
    <location>
        <begin position="573"/>
        <end position="598"/>
    </location>
</feature>
<sequence length="927" mass="102798">MGPSSADGELRDIDGDGVGPTIVGHDWEPAVTDLITQAPARVSTPTATSEPSATGQIPAEPTVPLSTASALARSGPQRRGSGTMGGSPSDDEPGSSDPSDWNSCEDSMEGACISERGERTDEELYFIVGNKFQDNAAGSWVQMDQELLSAENTWTRFLKAALMRRYGERPDQAMAEWRVYQRMMYPGKTFAEFAAGLRDLTGQNHVSERSLLAQFYRKLDKKTRMLVEQDPVPTTLGQAVDKATASTIPSTTWPRVCKRVMVPTGKTNGGTVLPHEKRGMVLTGGAEAKSGNLYTGPTKGLEFAVVSSFMFYLDVVRATYLNSSSKLLVEAEISAKVWRQIDGPIDLARTCQAALDELAQLQREAGWERLHDNGDERAKVRLTQRSSESTETGSTSGAMQFGALAEDGVPAALTDVEGERLPVKPDSGARYLLAGTDWLMRGERVKRRALVDLVKGIGGFVLKVVGGWAFGMRNAFGHMVTMDVCIIEGCSDKVFVGVDFLQRYKAVMDFEKNEERHDEGLAQVVIPFRTDGGDNSAKAFACLPSLWRSSGTIGSLVLCPMFPLVQPYRGPAAESDDGLYPTTQWDGRTDGSDSDASSQDVYHRFKEGYARKLAHLWHGPSCVAEMVDRHAAELAIAGTDYRIFSTPHVSKLKLVKQFPGRPSVEVVAPECNRVDFDEVFLPEDSWEQDVTDDEYEVERIVDVRTSRRTRYDRNRRDQPGTMTEPPSVVRQAVEEFQAIGPFKLVPPRPKATSFIFKWGVRAKYAENGKEVFAWACLADEACRTSGKNLFKLYAGKTTMAVKHLQKIHNVGSPKTETAIVKKRKHDHDYSHLSSSVLYSNNPTRLSVLMTTLMISNHNLAFRMVEYEEARLMQALLYKDEMKTTITTKQVKEAIVELYTSTCKEITNFLLENREDYPNFTIVADFWT</sequence>
<organism evidence="2 3">
    <name type="scientific">Phytophthora fragariaefolia</name>
    <dbReference type="NCBI Taxonomy" id="1490495"/>
    <lineage>
        <taxon>Eukaryota</taxon>
        <taxon>Sar</taxon>
        <taxon>Stramenopiles</taxon>
        <taxon>Oomycota</taxon>
        <taxon>Peronosporomycetes</taxon>
        <taxon>Peronosporales</taxon>
        <taxon>Peronosporaceae</taxon>
        <taxon>Phytophthora</taxon>
    </lineage>
</organism>
<dbReference type="EMBL" id="BSXT01001254">
    <property type="protein sequence ID" value="GMF40547.1"/>
    <property type="molecule type" value="Genomic_DNA"/>
</dbReference>
<evidence type="ECO:0000256" key="1">
    <source>
        <dbReference type="SAM" id="MobiDB-lite"/>
    </source>
</evidence>
<feature type="region of interest" description="Disordered" evidence="1">
    <location>
        <begin position="378"/>
        <end position="397"/>
    </location>
</feature>
<reference evidence="2" key="1">
    <citation type="submission" date="2023-04" db="EMBL/GenBank/DDBJ databases">
        <title>Phytophthora fragariaefolia NBRC 109709.</title>
        <authorList>
            <person name="Ichikawa N."/>
            <person name="Sato H."/>
            <person name="Tonouchi N."/>
        </authorList>
    </citation>
    <scope>NUCLEOTIDE SEQUENCE</scope>
    <source>
        <strain evidence="2">NBRC 109709</strain>
    </source>
</reference>
<evidence type="ECO:0000313" key="3">
    <source>
        <dbReference type="Proteomes" id="UP001165121"/>
    </source>
</evidence>
<feature type="compositionally biased region" description="Low complexity" evidence="1">
    <location>
        <begin position="43"/>
        <end position="54"/>
    </location>
</feature>
<proteinExistence type="predicted"/>
<accession>A0A9W6XL48</accession>
<dbReference type="AlphaFoldDB" id="A0A9W6XL48"/>
<name>A0A9W6XL48_9STRA</name>
<gene>
    <name evidence="2" type="ORF">Pfra01_001248100</name>
</gene>
<dbReference type="Proteomes" id="UP001165121">
    <property type="component" value="Unassembled WGS sequence"/>
</dbReference>
<feature type="region of interest" description="Disordered" evidence="1">
    <location>
        <begin position="1"/>
        <end position="108"/>
    </location>
</feature>
<comment type="caution">
    <text evidence="2">The sequence shown here is derived from an EMBL/GenBank/DDBJ whole genome shotgun (WGS) entry which is preliminary data.</text>
</comment>